<dbReference type="SUPFAM" id="SSF56601">
    <property type="entry name" value="beta-lactamase/transpeptidase-like"/>
    <property type="match status" value="1"/>
</dbReference>
<evidence type="ECO:0000313" key="3">
    <source>
        <dbReference type="Proteomes" id="UP001331761"/>
    </source>
</evidence>
<feature type="domain" description="Beta-lactamase-related" evidence="1">
    <location>
        <begin position="5"/>
        <end position="83"/>
    </location>
</feature>
<sequence>KCSRKNFHDGWEREGAAIAVYHKGELIVDLQGGYADKSSGRKWTPDTRTVVFSATKAVGALCVAMLVDRGHISYADKMSKLWP</sequence>
<comment type="caution">
    <text evidence="2">The sequence shown here is derived from an EMBL/GenBank/DDBJ whole genome shotgun (WGS) entry which is preliminary data.</text>
</comment>
<dbReference type="InterPro" id="IPR012338">
    <property type="entry name" value="Beta-lactam/transpept-like"/>
</dbReference>
<dbReference type="InterPro" id="IPR052907">
    <property type="entry name" value="Beta-lactamase/esterase"/>
</dbReference>
<dbReference type="Gene3D" id="3.40.710.10">
    <property type="entry name" value="DD-peptidase/beta-lactamase superfamily"/>
    <property type="match status" value="1"/>
</dbReference>
<organism evidence="2 3">
    <name type="scientific">Trichostrongylus colubriformis</name>
    <name type="common">Black scour worm</name>
    <dbReference type="NCBI Taxonomy" id="6319"/>
    <lineage>
        <taxon>Eukaryota</taxon>
        <taxon>Metazoa</taxon>
        <taxon>Ecdysozoa</taxon>
        <taxon>Nematoda</taxon>
        <taxon>Chromadorea</taxon>
        <taxon>Rhabditida</taxon>
        <taxon>Rhabditina</taxon>
        <taxon>Rhabditomorpha</taxon>
        <taxon>Strongyloidea</taxon>
        <taxon>Trichostrongylidae</taxon>
        <taxon>Trichostrongylus</taxon>
    </lineage>
</organism>
<protein>
    <recommendedName>
        <fullName evidence="1">Beta-lactamase-related domain-containing protein</fullName>
    </recommendedName>
</protein>
<dbReference type="AlphaFoldDB" id="A0AAN8FQ18"/>
<feature type="non-terminal residue" evidence="2">
    <location>
        <position position="1"/>
    </location>
</feature>
<dbReference type="InterPro" id="IPR001466">
    <property type="entry name" value="Beta-lactam-related"/>
</dbReference>
<dbReference type="Pfam" id="PF00144">
    <property type="entry name" value="Beta-lactamase"/>
    <property type="match status" value="1"/>
</dbReference>
<dbReference type="PANTHER" id="PTHR43319:SF4">
    <property type="entry name" value="BETA-LACTAMASE DOMAIN-CONTAINING PROTEIN 2"/>
    <property type="match status" value="1"/>
</dbReference>
<evidence type="ECO:0000313" key="2">
    <source>
        <dbReference type="EMBL" id="KAK5978537.1"/>
    </source>
</evidence>
<proteinExistence type="predicted"/>
<dbReference type="EMBL" id="WIXE01009330">
    <property type="protein sequence ID" value="KAK5978537.1"/>
    <property type="molecule type" value="Genomic_DNA"/>
</dbReference>
<dbReference type="PANTHER" id="PTHR43319">
    <property type="entry name" value="BETA-LACTAMASE-RELATED"/>
    <property type="match status" value="1"/>
</dbReference>
<gene>
    <name evidence="2" type="ORF">GCK32_019623</name>
</gene>
<reference evidence="2 3" key="1">
    <citation type="submission" date="2019-10" db="EMBL/GenBank/DDBJ databases">
        <title>Assembly and Annotation for the nematode Trichostrongylus colubriformis.</title>
        <authorList>
            <person name="Martin J."/>
        </authorList>
    </citation>
    <scope>NUCLEOTIDE SEQUENCE [LARGE SCALE GENOMIC DNA]</scope>
    <source>
        <strain evidence="2">G859</strain>
        <tissue evidence="2">Whole worm</tissue>
    </source>
</reference>
<evidence type="ECO:0000259" key="1">
    <source>
        <dbReference type="Pfam" id="PF00144"/>
    </source>
</evidence>
<name>A0AAN8FQ18_TRICO</name>
<dbReference type="Proteomes" id="UP001331761">
    <property type="component" value="Unassembled WGS sequence"/>
</dbReference>
<accession>A0AAN8FQ18</accession>
<keyword evidence="3" id="KW-1185">Reference proteome</keyword>